<dbReference type="KEGG" id="pbro:HOP40_05770"/>
<dbReference type="EMBL" id="CP053564">
    <property type="protein sequence ID" value="QJY45385.1"/>
    <property type="molecule type" value="Genomic_DNA"/>
</dbReference>
<dbReference type="PRINTS" id="PR00111">
    <property type="entry name" value="ABHYDROLASE"/>
</dbReference>
<protein>
    <submittedName>
        <fullName evidence="3">Alpha/beta hydrolase</fullName>
    </submittedName>
</protein>
<organism evidence="3 4">
    <name type="scientific">Pseudonocardia broussonetiae</name>
    <dbReference type="NCBI Taxonomy" id="2736640"/>
    <lineage>
        <taxon>Bacteria</taxon>
        <taxon>Bacillati</taxon>
        <taxon>Actinomycetota</taxon>
        <taxon>Actinomycetes</taxon>
        <taxon>Pseudonocardiales</taxon>
        <taxon>Pseudonocardiaceae</taxon>
        <taxon>Pseudonocardia</taxon>
    </lineage>
</organism>
<dbReference type="Pfam" id="PF00561">
    <property type="entry name" value="Abhydrolase_1"/>
    <property type="match status" value="1"/>
</dbReference>
<reference evidence="3 4" key="1">
    <citation type="submission" date="2020-05" db="EMBL/GenBank/DDBJ databases">
        <authorList>
            <person name="Mo P."/>
        </authorList>
    </citation>
    <scope>NUCLEOTIDE SEQUENCE [LARGE SCALE GENOMIC DNA]</scope>
    <source>
        <strain evidence="3 4">Gen01</strain>
    </source>
</reference>
<feature type="domain" description="AB hydrolase-1" evidence="2">
    <location>
        <begin position="36"/>
        <end position="293"/>
    </location>
</feature>
<dbReference type="GO" id="GO:0016787">
    <property type="term" value="F:hydrolase activity"/>
    <property type="evidence" value="ECO:0007669"/>
    <property type="project" value="UniProtKB-KW"/>
</dbReference>
<gene>
    <name evidence="3" type="ORF">HOP40_05770</name>
</gene>
<dbReference type="InterPro" id="IPR029058">
    <property type="entry name" value="AB_hydrolase_fold"/>
</dbReference>
<proteinExistence type="predicted"/>
<evidence type="ECO:0000259" key="2">
    <source>
        <dbReference type="Pfam" id="PF00561"/>
    </source>
</evidence>
<evidence type="ECO:0000313" key="3">
    <source>
        <dbReference type="EMBL" id="QJY45385.1"/>
    </source>
</evidence>
<dbReference type="SUPFAM" id="SSF53474">
    <property type="entry name" value="alpha/beta-Hydrolases"/>
    <property type="match status" value="1"/>
</dbReference>
<dbReference type="AlphaFoldDB" id="A0A6M6JEA5"/>
<dbReference type="PRINTS" id="PR00412">
    <property type="entry name" value="EPOXHYDRLASE"/>
</dbReference>
<evidence type="ECO:0000256" key="1">
    <source>
        <dbReference type="ARBA" id="ARBA00022801"/>
    </source>
</evidence>
<dbReference type="InterPro" id="IPR000639">
    <property type="entry name" value="Epox_hydrolase-like"/>
</dbReference>
<keyword evidence="4" id="KW-1185">Reference proteome</keyword>
<dbReference type="Gene3D" id="3.40.50.1820">
    <property type="entry name" value="alpha/beta hydrolase"/>
    <property type="match status" value="1"/>
</dbReference>
<sequence>MRAPDPSSVRVPGPWSHREVSANGIRQHVVECGDGPLVVLLHGFPEFWWTWRHQLVALAEHGFRAVAVDLRGYGDTDKPPRGYDLWTLAGDAAGLIGALGETRAHVVGHDWGGLIAWTVAALQPRRVRSLTVLGAPHPLAVRSQFVRDLRGQGRATASYALAFQVPRWPERALRVDDGARVERILRGWAGPDWAASDDFAEAAARCRSAIRVPGVVHCAMEYYRWALRSQFRGDGRRYAAAVSRPVDAPVLQVHGALDPCLLPSTAARSGEWAAGPFRSEVLDGVGHFPHQERPDAVNALLAGFLTP</sequence>
<dbReference type="RefSeq" id="WP_172155356.1">
    <property type="nucleotide sequence ID" value="NZ_CP053564.1"/>
</dbReference>
<accession>A0A6M6JEA5</accession>
<dbReference type="InterPro" id="IPR000073">
    <property type="entry name" value="AB_hydrolase_1"/>
</dbReference>
<name>A0A6M6JEA5_9PSEU</name>
<dbReference type="PANTHER" id="PTHR43329">
    <property type="entry name" value="EPOXIDE HYDROLASE"/>
    <property type="match status" value="1"/>
</dbReference>
<dbReference type="Proteomes" id="UP000505377">
    <property type="component" value="Chromosome"/>
</dbReference>
<keyword evidence="1 3" id="KW-0378">Hydrolase</keyword>
<evidence type="ECO:0000313" key="4">
    <source>
        <dbReference type="Proteomes" id="UP000505377"/>
    </source>
</evidence>